<dbReference type="EMBL" id="CP054614">
    <property type="protein sequence ID" value="QKS55402.1"/>
    <property type="molecule type" value="Genomic_DNA"/>
</dbReference>
<evidence type="ECO:0000313" key="3">
    <source>
        <dbReference type="Proteomes" id="UP000247790"/>
    </source>
</evidence>
<name>A0A2V4W3P5_PAEBA</name>
<gene>
    <name evidence="1" type="ORF">DFQ00_106146</name>
    <name evidence="2" type="ORF">HUB98_03130</name>
</gene>
<sequence>MRLDTNHLIVAQNKRLNAVYRAVSEMSHEGFLGQDDIWLQLVGVSSFASLLAARRGRDHELAAITGLLHGY</sequence>
<evidence type="ECO:0000313" key="2">
    <source>
        <dbReference type="EMBL" id="QKS55402.1"/>
    </source>
</evidence>
<organism evidence="1 3">
    <name type="scientific">Paenibacillus barcinonensis</name>
    <dbReference type="NCBI Taxonomy" id="198119"/>
    <lineage>
        <taxon>Bacteria</taxon>
        <taxon>Bacillati</taxon>
        <taxon>Bacillota</taxon>
        <taxon>Bacilli</taxon>
        <taxon>Bacillales</taxon>
        <taxon>Paenibacillaceae</taxon>
        <taxon>Paenibacillus</taxon>
    </lineage>
</organism>
<evidence type="ECO:0000313" key="1">
    <source>
        <dbReference type="EMBL" id="PYE49166.1"/>
    </source>
</evidence>
<keyword evidence="4" id="KW-1185">Reference proteome</keyword>
<dbReference type="Proteomes" id="UP000509327">
    <property type="component" value="Chromosome"/>
</dbReference>
<protein>
    <submittedName>
        <fullName evidence="1">Uncharacterized protein</fullName>
    </submittedName>
</protein>
<dbReference type="OrthoDB" id="1767989at2"/>
<reference evidence="1 3" key="1">
    <citation type="submission" date="2018-06" db="EMBL/GenBank/DDBJ databases">
        <title>Genomic Encyclopedia of Type Strains, Phase III (KMG-III): the genomes of soil and plant-associated and newly described type strains.</title>
        <authorList>
            <person name="Whitman W."/>
        </authorList>
    </citation>
    <scope>NUCLEOTIDE SEQUENCE [LARGE SCALE GENOMIC DNA]</scope>
    <source>
        <strain evidence="1 3">CECT 7022</strain>
    </source>
</reference>
<dbReference type="EMBL" id="QJSW01000006">
    <property type="protein sequence ID" value="PYE49166.1"/>
    <property type="molecule type" value="Genomic_DNA"/>
</dbReference>
<dbReference type="RefSeq" id="WP_110896693.1">
    <property type="nucleotide sequence ID" value="NZ_CP054614.1"/>
</dbReference>
<proteinExistence type="predicted"/>
<accession>A0A2V4W3P5</accession>
<reference evidence="2 4" key="2">
    <citation type="submission" date="2020-06" db="EMBL/GenBank/DDBJ databases">
        <title>Complete genome of Paenibacillus barcinonensis KACC11450.</title>
        <authorList>
            <person name="Kim M."/>
            <person name="Park Y.-J."/>
            <person name="Shin J.-H."/>
        </authorList>
    </citation>
    <scope>NUCLEOTIDE SEQUENCE [LARGE SCALE GENOMIC DNA]</scope>
    <source>
        <strain evidence="2 4">KACC11450</strain>
    </source>
</reference>
<dbReference type="Proteomes" id="UP000247790">
    <property type="component" value="Unassembled WGS sequence"/>
</dbReference>
<evidence type="ECO:0000313" key="4">
    <source>
        <dbReference type="Proteomes" id="UP000509327"/>
    </source>
</evidence>
<dbReference type="AlphaFoldDB" id="A0A2V4W3P5"/>